<dbReference type="Proteomes" id="UP000031036">
    <property type="component" value="Unassembled WGS sequence"/>
</dbReference>
<proteinExistence type="predicted"/>
<dbReference type="AlphaFoldDB" id="A0A0B2UWH2"/>
<dbReference type="CDD" id="cd00041">
    <property type="entry name" value="CUB"/>
    <property type="match status" value="1"/>
</dbReference>
<evidence type="ECO:0000259" key="3">
    <source>
        <dbReference type="PROSITE" id="PS01180"/>
    </source>
</evidence>
<comment type="caution">
    <text evidence="4">The sequence shown here is derived from an EMBL/GenBank/DDBJ whole genome shotgun (WGS) entry which is preliminary data.</text>
</comment>
<accession>A0A0B2UWH2</accession>
<feature type="non-terminal residue" evidence="4">
    <location>
        <position position="1"/>
    </location>
</feature>
<evidence type="ECO:0000313" key="4">
    <source>
        <dbReference type="EMBL" id="KHN75426.1"/>
    </source>
</evidence>
<organism evidence="4 5">
    <name type="scientific">Toxocara canis</name>
    <name type="common">Canine roundworm</name>
    <dbReference type="NCBI Taxonomy" id="6265"/>
    <lineage>
        <taxon>Eukaryota</taxon>
        <taxon>Metazoa</taxon>
        <taxon>Ecdysozoa</taxon>
        <taxon>Nematoda</taxon>
        <taxon>Chromadorea</taxon>
        <taxon>Rhabditida</taxon>
        <taxon>Spirurina</taxon>
        <taxon>Ascaridomorpha</taxon>
        <taxon>Ascaridoidea</taxon>
        <taxon>Toxocaridae</taxon>
        <taxon>Toxocara</taxon>
    </lineage>
</organism>
<dbReference type="EMBL" id="JPKZ01002709">
    <property type="protein sequence ID" value="KHN75426.1"/>
    <property type="molecule type" value="Genomic_DNA"/>
</dbReference>
<evidence type="ECO:0000313" key="5">
    <source>
        <dbReference type="Proteomes" id="UP000031036"/>
    </source>
</evidence>
<dbReference type="OrthoDB" id="5913174at2759"/>
<evidence type="ECO:0000256" key="2">
    <source>
        <dbReference type="PROSITE-ProRule" id="PRU00059"/>
    </source>
</evidence>
<reference evidence="4 5" key="1">
    <citation type="submission" date="2014-11" db="EMBL/GenBank/DDBJ databases">
        <title>Genetic blueprint of the zoonotic pathogen Toxocara canis.</title>
        <authorList>
            <person name="Zhu X.-Q."/>
            <person name="Korhonen P.K."/>
            <person name="Cai H."/>
            <person name="Young N.D."/>
            <person name="Nejsum P."/>
            <person name="von Samson-Himmelstjerna G."/>
            <person name="Boag P.R."/>
            <person name="Tan P."/>
            <person name="Li Q."/>
            <person name="Min J."/>
            <person name="Yang Y."/>
            <person name="Wang X."/>
            <person name="Fang X."/>
            <person name="Hall R.S."/>
            <person name="Hofmann A."/>
            <person name="Sternberg P.W."/>
            <person name="Jex A.R."/>
            <person name="Gasser R.B."/>
        </authorList>
    </citation>
    <scope>NUCLEOTIDE SEQUENCE [LARGE SCALE GENOMIC DNA]</scope>
    <source>
        <strain evidence="4">PN_DK_2014</strain>
    </source>
</reference>
<dbReference type="PROSITE" id="PS01180">
    <property type="entry name" value="CUB"/>
    <property type="match status" value="1"/>
</dbReference>
<dbReference type="Gene3D" id="2.60.120.290">
    <property type="entry name" value="Spermadhesin, CUB domain"/>
    <property type="match status" value="1"/>
</dbReference>
<dbReference type="SUPFAM" id="SSF49854">
    <property type="entry name" value="Spermadhesin, CUB domain"/>
    <property type="match status" value="1"/>
</dbReference>
<name>A0A0B2UWH2_TOXCA</name>
<keyword evidence="5" id="KW-1185">Reference proteome</keyword>
<comment type="caution">
    <text evidence="2">Lacks conserved residue(s) required for the propagation of feature annotation.</text>
</comment>
<dbReference type="SMART" id="SM00042">
    <property type="entry name" value="CUB"/>
    <property type="match status" value="1"/>
</dbReference>
<protein>
    <submittedName>
        <fullName evidence="4">Zinc metalloproteinase nas-34</fullName>
    </submittedName>
</protein>
<dbReference type="InterPro" id="IPR000859">
    <property type="entry name" value="CUB_dom"/>
</dbReference>
<dbReference type="STRING" id="6265.A0A0B2UWH2"/>
<dbReference type="Pfam" id="PF00431">
    <property type="entry name" value="CUB"/>
    <property type="match status" value="1"/>
</dbReference>
<dbReference type="InterPro" id="IPR035914">
    <property type="entry name" value="Sperma_CUB_dom_sf"/>
</dbReference>
<feature type="domain" description="CUB" evidence="3">
    <location>
        <begin position="44"/>
        <end position="147"/>
    </location>
</feature>
<keyword evidence="1" id="KW-1015">Disulfide bond</keyword>
<sequence>ESCEEQLLCAHGGYTDPKNCSQCRCTEGLGGRLCEEPLKTSTKCGGLELNATSNFQILSQNGTGQCNFLITAPAPNKILIEFDEFTFRYQSPCSRNYLEIRYGDDISTTGVRFCLEKPKLLLSKTEHALILYHGLAESQFTIRYKNAQQPPIETTIMLATTNSSILLPTVITTGETVSPEPTRWTTTSTASTLPTIPTAETTTAITTATTQPGTSTNPSTIEPVRHASTITLPALSTISPTFSRIPKRGRTRKRIIVVTNESGQLINKDE</sequence>
<evidence type="ECO:0000256" key="1">
    <source>
        <dbReference type="ARBA" id="ARBA00023157"/>
    </source>
</evidence>
<gene>
    <name evidence="4" type="primary">hch-1</name>
    <name evidence="4" type="ORF">Tcan_13886</name>
</gene>